<dbReference type="STRING" id="1122198.SAMN02745729_12610"/>
<evidence type="ECO:0000256" key="1">
    <source>
        <dbReference type="SAM" id="Phobius"/>
    </source>
</evidence>
<dbReference type="EMBL" id="FNRJ01000026">
    <property type="protein sequence ID" value="SEB16100.1"/>
    <property type="molecule type" value="Genomic_DNA"/>
</dbReference>
<feature type="transmembrane region" description="Helical" evidence="1">
    <location>
        <begin position="6"/>
        <end position="32"/>
    </location>
</feature>
<keyword evidence="1" id="KW-0812">Transmembrane</keyword>
<keyword evidence="3" id="KW-1185">Reference proteome</keyword>
<evidence type="ECO:0000313" key="2">
    <source>
        <dbReference type="EMBL" id="SEB16100.1"/>
    </source>
</evidence>
<evidence type="ECO:0000313" key="3">
    <source>
        <dbReference type="Proteomes" id="UP000242469"/>
    </source>
</evidence>
<gene>
    <name evidence="2" type="ORF">SAMN02745729_12610</name>
</gene>
<sequence length="113" mass="12726">MNVYGFIDTVFIVAVIISGVSLCLYLAFGVFLAKKMRLHMNKAMDELGNPWGVSTILMRNTSLYDDFLKTGCHKESEFPQIRKLGEMTILAKNVFHYASLICMVCLISLLALK</sequence>
<feature type="transmembrane region" description="Helical" evidence="1">
    <location>
        <begin position="94"/>
        <end position="112"/>
    </location>
</feature>
<keyword evidence="1" id="KW-0472">Membrane</keyword>
<organism evidence="2 3">
    <name type="scientific">Marinobacterium iners DSM 11526</name>
    <dbReference type="NCBI Taxonomy" id="1122198"/>
    <lineage>
        <taxon>Bacteria</taxon>
        <taxon>Pseudomonadati</taxon>
        <taxon>Pseudomonadota</taxon>
        <taxon>Gammaproteobacteria</taxon>
        <taxon>Oceanospirillales</taxon>
        <taxon>Oceanospirillaceae</taxon>
        <taxon>Marinobacterium</taxon>
    </lineage>
</organism>
<proteinExistence type="predicted"/>
<dbReference type="Proteomes" id="UP000242469">
    <property type="component" value="Unassembled WGS sequence"/>
</dbReference>
<dbReference type="AlphaFoldDB" id="A0A1H4H414"/>
<keyword evidence="1" id="KW-1133">Transmembrane helix</keyword>
<dbReference type="OrthoDB" id="271711at2"/>
<name>A0A1H4H414_9GAMM</name>
<reference evidence="3" key="1">
    <citation type="submission" date="2016-10" db="EMBL/GenBank/DDBJ databases">
        <authorList>
            <person name="Varghese N."/>
            <person name="Submissions S."/>
        </authorList>
    </citation>
    <scope>NUCLEOTIDE SEQUENCE [LARGE SCALE GENOMIC DNA]</scope>
    <source>
        <strain evidence="3">DSM 11526</strain>
    </source>
</reference>
<dbReference type="RefSeq" id="WP_139253963.1">
    <property type="nucleotide sequence ID" value="NZ_FNRJ01000026.1"/>
</dbReference>
<accession>A0A1H4H414</accession>
<protein>
    <submittedName>
        <fullName evidence="2">Uncharacterized protein</fullName>
    </submittedName>
</protein>